<protein>
    <submittedName>
        <fullName evidence="1">Uncharacterized protein</fullName>
    </submittedName>
</protein>
<organism evidence="1 2">
    <name type="scientific">Rhizorhabdus wittichii</name>
    <dbReference type="NCBI Taxonomy" id="160791"/>
    <lineage>
        <taxon>Bacteria</taxon>
        <taxon>Pseudomonadati</taxon>
        <taxon>Pseudomonadota</taxon>
        <taxon>Alphaproteobacteria</taxon>
        <taxon>Sphingomonadales</taxon>
        <taxon>Sphingomonadaceae</taxon>
        <taxon>Rhizorhabdus</taxon>
    </lineage>
</organism>
<proteinExistence type="predicted"/>
<evidence type="ECO:0000313" key="2">
    <source>
        <dbReference type="Proteomes" id="UP000664914"/>
    </source>
</evidence>
<gene>
    <name evidence="1" type="ORF">HRJ34_21190</name>
</gene>
<reference evidence="1" key="2">
    <citation type="submission" date="2021-04" db="EMBL/GenBank/DDBJ databases">
        <title>Isolation and genomic analysis of the ibuprofen-degrading bacterium Sphingomonas strain MPO218.</title>
        <authorList>
            <person name="Aulestia M."/>
            <person name="Flores A."/>
            <person name="Mangas E.L."/>
            <person name="Perez-Pulido A.J."/>
            <person name="Santero E."/>
            <person name="Camacho E.M."/>
        </authorList>
    </citation>
    <scope>NUCLEOTIDE SEQUENCE</scope>
    <source>
        <strain evidence="1">MPO218</strain>
    </source>
</reference>
<accession>A0A975D0T1</accession>
<dbReference type="AlphaFoldDB" id="A0A975D0T1"/>
<reference evidence="1" key="1">
    <citation type="submission" date="2020-07" db="EMBL/GenBank/DDBJ databases">
        <authorList>
            <person name="Camacho E."/>
        </authorList>
    </citation>
    <scope>NUCLEOTIDE SEQUENCE</scope>
    <source>
        <strain evidence="1">MPO218</strain>
    </source>
</reference>
<dbReference type="Proteomes" id="UP000664914">
    <property type="component" value="Chromosome"/>
</dbReference>
<evidence type="ECO:0000313" key="1">
    <source>
        <dbReference type="EMBL" id="QTH20812.1"/>
    </source>
</evidence>
<sequence>MFAGTAIRKRKPDTGLLRPYRPKPADFRETYILIGWDGIDEHFHTNWRCIRRWIIEQIAEDEAAGRIHLKAARAAWIRENGRLLSRTGSRRRAKRYCAGRTLTSVSG</sequence>
<dbReference type="RefSeq" id="WP_208632326.1">
    <property type="nucleotide sequence ID" value="NZ_CP059319.1"/>
</dbReference>
<name>A0A975D0T1_9SPHN</name>
<dbReference type="EMBL" id="CP059319">
    <property type="protein sequence ID" value="QTH20812.1"/>
    <property type="molecule type" value="Genomic_DNA"/>
</dbReference>